<dbReference type="GO" id="GO:0005525">
    <property type="term" value="F:GTP binding"/>
    <property type="evidence" value="ECO:0007669"/>
    <property type="project" value="UniProtKB-KW"/>
</dbReference>
<dbReference type="Pfam" id="PF00735">
    <property type="entry name" value="Septin"/>
    <property type="match status" value="2"/>
</dbReference>
<evidence type="ECO:0000256" key="1">
    <source>
        <dbReference type="ARBA" id="ARBA00022741"/>
    </source>
</evidence>
<keyword evidence="2 3" id="KW-0342">GTP-binding</keyword>
<evidence type="ECO:0000259" key="5">
    <source>
        <dbReference type="PROSITE" id="PS51719"/>
    </source>
</evidence>
<dbReference type="EMBL" id="KZ270024">
    <property type="protein sequence ID" value="OZC07702.1"/>
    <property type="molecule type" value="Genomic_DNA"/>
</dbReference>
<feature type="domain" description="Septin-type G" evidence="5">
    <location>
        <begin position="71"/>
        <end position="389"/>
    </location>
</feature>
<dbReference type="PIRSF" id="PIRSF006698">
    <property type="entry name" value="Septin"/>
    <property type="match status" value="1"/>
</dbReference>
<dbReference type="OrthoDB" id="416553at2759"/>
<dbReference type="Proteomes" id="UP000242913">
    <property type="component" value="Unassembled WGS sequence"/>
</dbReference>
<dbReference type="PROSITE" id="PS51719">
    <property type="entry name" value="G_SEPTIN"/>
    <property type="match status" value="1"/>
</dbReference>
<sequence>MLSQDLKIIHYYGYYHSNLENFFVLSATMQVDVNGSSLSEKSLNGSKLKDAHSYVGFANFPNQVFRRAIKNGFEFTLMVVGCSGLGKSTFINSLFCTEINDPGMEKRHISPTVQIEEKIVRLVENGVTLNLTLVDCPGFGDAVDNSKWLITYYMNKVLNVMINVDNMSVYTVMNHTIEDKYCWESRTIVPLILKRNSSWEPIVNYIEKKYLDYFSEETKIERAATIPDKRVHLCLYFISPTGHGLKQLDIEMMKKLHDRVNVIPVIAKADTLTVNELAHFKNQIIKEIEESGIKLYKFPDTEDEDEKRQFGPLRERFPFAIVGSNQVRDINGRRHRVRDYSWGTVEVENLQHNDFIALRDTVIRMNLIDLIAVTRSVHYENFRYRQLNKGPKNTIDRDPFTQLEHEKQIKEKELEERKRSMEKVFEEKVMEREEKLVARQLELDEKEKENRRILQERRLTLEHLMSEVVELRRNTGTVSRQDSRSSPSEKSSRMKKGLGGIFKN</sequence>
<dbReference type="AlphaFoldDB" id="A0A238BR24"/>
<comment type="similarity">
    <text evidence="3">Belongs to the TRAFAC class TrmE-Era-EngA-EngB-Septin-like GTPase superfamily. Septin GTPase family.</text>
</comment>
<evidence type="ECO:0000313" key="6">
    <source>
        <dbReference type="EMBL" id="OZC07702.1"/>
    </source>
</evidence>
<evidence type="ECO:0000256" key="2">
    <source>
        <dbReference type="ARBA" id="ARBA00023134"/>
    </source>
</evidence>
<dbReference type="InterPro" id="IPR016491">
    <property type="entry name" value="Septin"/>
</dbReference>
<dbReference type="InterPro" id="IPR027417">
    <property type="entry name" value="P-loop_NTPase"/>
</dbReference>
<evidence type="ECO:0000256" key="4">
    <source>
        <dbReference type="SAM" id="MobiDB-lite"/>
    </source>
</evidence>
<proteinExistence type="inferred from homology"/>
<name>A0A238BR24_9BILA</name>
<gene>
    <name evidence="6" type="ORF">X798_05257</name>
</gene>
<dbReference type="Gene3D" id="3.40.50.300">
    <property type="entry name" value="P-loop containing nucleotide triphosphate hydrolases"/>
    <property type="match status" value="1"/>
</dbReference>
<keyword evidence="7" id="KW-1185">Reference proteome</keyword>
<reference evidence="6 7" key="1">
    <citation type="submission" date="2015-12" db="EMBL/GenBank/DDBJ databases">
        <title>Draft genome of the nematode, Onchocerca flexuosa.</title>
        <authorList>
            <person name="Mitreva M."/>
        </authorList>
    </citation>
    <scope>NUCLEOTIDE SEQUENCE [LARGE SCALE GENOMIC DNA]</scope>
    <source>
        <strain evidence="6">Red Deer</strain>
    </source>
</reference>
<evidence type="ECO:0000256" key="3">
    <source>
        <dbReference type="RuleBase" id="RU004560"/>
    </source>
</evidence>
<keyword evidence="1 3" id="KW-0547">Nucleotide-binding</keyword>
<dbReference type="InterPro" id="IPR030379">
    <property type="entry name" value="G_SEPTIN_dom"/>
</dbReference>
<evidence type="ECO:0000313" key="7">
    <source>
        <dbReference type="Proteomes" id="UP000242913"/>
    </source>
</evidence>
<protein>
    <recommendedName>
        <fullName evidence="5">Septin-type G domain-containing protein</fullName>
    </recommendedName>
</protein>
<dbReference type="SUPFAM" id="SSF52540">
    <property type="entry name" value="P-loop containing nucleoside triphosphate hydrolases"/>
    <property type="match status" value="1"/>
</dbReference>
<organism evidence="6 7">
    <name type="scientific">Onchocerca flexuosa</name>
    <dbReference type="NCBI Taxonomy" id="387005"/>
    <lineage>
        <taxon>Eukaryota</taxon>
        <taxon>Metazoa</taxon>
        <taxon>Ecdysozoa</taxon>
        <taxon>Nematoda</taxon>
        <taxon>Chromadorea</taxon>
        <taxon>Rhabditida</taxon>
        <taxon>Spirurina</taxon>
        <taxon>Spiruromorpha</taxon>
        <taxon>Filarioidea</taxon>
        <taxon>Onchocercidae</taxon>
        <taxon>Onchocerca</taxon>
    </lineage>
</organism>
<dbReference type="CDD" id="cd01850">
    <property type="entry name" value="CDC_Septin"/>
    <property type="match status" value="1"/>
</dbReference>
<accession>A0A238BR24</accession>
<feature type="region of interest" description="Disordered" evidence="4">
    <location>
        <begin position="471"/>
        <end position="504"/>
    </location>
</feature>
<dbReference type="PANTHER" id="PTHR18884">
    <property type="entry name" value="SEPTIN"/>
    <property type="match status" value="1"/>
</dbReference>